<keyword evidence="2" id="KW-1185">Reference proteome</keyword>
<sequence>GVLLQYPRHGFSDELLVQYFYQSLVIVNKGLVDIVWGSIVKQPLVEVSRLLNEMTKINQTWYTIKDYVSLPHLEVVKKQEDKNKERDKSISKLIAQLEMLYKCIIGGGENSMNAMSWRMYNNVVYMRGGKLDGLWPGFQGLPEINECEDAMYMQPFNSHDSMKTPINDLLTKILNKLEGSNMILQGMKSDVLALSTTVV</sequence>
<accession>A0A9J5Y549</accession>
<comment type="caution">
    <text evidence="1">The sequence shown here is derived from an EMBL/GenBank/DDBJ whole genome shotgun (WGS) entry which is preliminary data.</text>
</comment>
<dbReference type="AlphaFoldDB" id="A0A9J5Y549"/>
<dbReference type="OrthoDB" id="1305902at2759"/>
<name>A0A9J5Y549_SOLCO</name>
<reference evidence="1 2" key="1">
    <citation type="submission" date="2020-09" db="EMBL/GenBank/DDBJ databases">
        <title>De no assembly of potato wild relative species, Solanum commersonii.</title>
        <authorList>
            <person name="Cho K."/>
        </authorList>
    </citation>
    <scope>NUCLEOTIDE SEQUENCE [LARGE SCALE GENOMIC DNA]</scope>
    <source>
        <strain evidence="1">LZ3.2</strain>
        <tissue evidence="1">Leaf</tissue>
    </source>
</reference>
<organism evidence="1 2">
    <name type="scientific">Solanum commersonii</name>
    <name type="common">Commerson's wild potato</name>
    <name type="synonym">Commerson's nightshade</name>
    <dbReference type="NCBI Taxonomy" id="4109"/>
    <lineage>
        <taxon>Eukaryota</taxon>
        <taxon>Viridiplantae</taxon>
        <taxon>Streptophyta</taxon>
        <taxon>Embryophyta</taxon>
        <taxon>Tracheophyta</taxon>
        <taxon>Spermatophyta</taxon>
        <taxon>Magnoliopsida</taxon>
        <taxon>eudicotyledons</taxon>
        <taxon>Gunneridae</taxon>
        <taxon>Pentapetalae</taxon>
        <taxon>asterids</taxon>
        <taxon>lamiids</taxon>
        <taxon>Solanales</taxon>
        <taxon>Solanaceae</taxon>
        <taxon>Solanoideae</taxon>
        <taxon>Solaneae</taxon>
        <taxon>Solanum</taxon>
    </lineage>
</organism>
<dbReference type="EMBL" id="JACXVP010000007">
    <property type="protein sequence ID" value="KAG5595505.1"/>
    <property type="molecule type" value="Genomic_DNA"/>
</dbReference>
<proteinExistence type="predicted"/>
<dbReference type="Proteomes" id="UP000824120">
    <property type="component" value="Chromosome 7"/>
</dbReference>
<evidence type="ECO:0000313" key="2">
    <source>
        <dbReference type="Proteomes" id="UP000824120"/>
    </source>
</evidence>
<gene>
    <name evidence="1" type="ORF">H5410_036737</name>
</gene>
<feature type="non-terminal residue" evidence="1">
    <location>
        <position position="1"/>
    </location>
</feature>
<protein>
    <submittedName>
        <fullName evidence="1">Uncharacterized protein</fullName>
    </submittedName>
</protein>
<evidence type="ECO:0000313" key="1">
    <source>
        <dbReference type="EMBL" id="KAG5595505.1"/>
    </source>
</evidence>